<protein>
    <submittedName>
        <fullName evidence="1">SatD family protein</fullName>
    </submittedName>
</protein>
<name>A0A9D2STP7_9FIRM</name>
<gene>
    <name evidence="1" type="ORF">H9758_09680</name>
</gene>
<dbReference type="Proteomes" id="UP000823890">
    <property type="component" value="Unassembled WGS sequence"/>
</dbReference>
<dbReference type="AlphaFoldDB" id="A0A9D2STP7"/>
<evidence type="ECO:0000313" key="1">
    <source>
        <dbReference type="EMBL" id="HJC34842.1"/>
    </source>
</evidence>
<proteinExistence type="predicted"/>
<dbReference type="Pfam" id="PF16264">
    <property type="entry name" value="SatD"/>
    <property type="match status" value="1"/>
</dbReference>
<comment type="caution">
    <text evidence="1">The sequence shown here is derived from an EMBL/GenBank/DDBJ whole genome shotgun (WGS) entry which is preliminary data.</text>
</comment>
<sequence>MDHLENRHSFAAVIGDIKDSRHLNNRKEVQDRLQRVMDRLNRKYEEDIVSKFLITLGDEFQGLLYGGKNILSMINEIKIEMYPVRLRFGVGIGPITTDIQTEMALGADGPGYYRAREAIEVLKEREKKNRSVPADLCLKMDETDRGKEVLLNTVFELMYAVESGWTARQREIIWDMLAYGDGQQNTAARLSISQPTVQKALAAGNYYTYENALKNAAEILGEIQYD</sequence>
<reference evidence="1" key="1">
    <citation type="journal article" date="2021" name="PeerJ">
        <title>Extensive microbial diversity within the chicken gut microbiome revealed by metagenomics and culture.</title>
        <authorList>
            <person name="Gilroy R."/>
            <person name="Ravi A."/>
            <person name="Getino M."/>
            <person name="Pursley I."/>
            <person name="Horton D.L."/>
            <person name="Alikhan N.F."/>
            <person name="Baker D."/>
            <person name="Gharbi K."/>
            <person name="Hall N."/>
            <person name="Watson M."/>
            <person name="Adriaenssens E.M."/>
            <person name="Foster-Nyarko E."/>
            <person name="Jarju S."/>
            <person name="Secka A."/>
            <person name="Antonio M."/>
            <person name="Oren A."/>
            <person name="Chaudhuri R.R."/>
            <person name="La Ragione R."/>
            <person name="Hildebrand F."/>
            <person name="Pallen M.J."/>
        </authorList>
    </citation>
    <scope>NUCLEOTIDE SEQUENCE</scope>
    <source>
        <strain evidence="1">ChiW19-954</strain>
    </source>
</reference>
<dbReference type="InterPro" id="IPR032580">
    <property type="entry name" value="SatD"/>
</dbReference>
<organism evidence="1 2">
    <name type="scientific">Candidatus Mediterraneibacter faecipullorum</name>
    <dbReference type="NCBI Taxonomy" id="2838670"/>
    <lineage>
        <taxon>Bacteria</taxon>
        <taxon>Bacillati</taxon>
        <taxon>Bacillota</taxon>
        <taxon>Clostridia</taxon>
        <taxon>Lachnospirales</taxon>
        <taxon>Lachnospiraceae</taxon>
        <taxon>Mediterraneibacter</taxon>
    </lineage>
</organism>
<accession>A0A9D2STP7</accession>
<dbReference type="EMBL" id="DWWO01000115">
    <property type="protein sequence ID" value="HJC34842.1"/>
    <property type="molecule type" value="Genomic_DNA"/>
</dbReference>
<evidence type="ECO:0000313" key="2">
    <source>
        <dbReference type="Proteomes" id="UP000823890"/>
    </source>
</evidence>
<reference evidence="1" key="2">
    <citation type="submission" date="2021-04" db="EMBL/GenBank/DDBJ databases">
        <authorList>
            <person name="Gilroy R."/>
        </authorList>
    </citation>
    <scope>NUCLEOTIDE SEQUENCE</scope>
    <source>
        <strain evidence="1">ChiW19-954</strain>
    </source>
</reference>